<organism evidence="9 10">
    <name type="scientific">Timema podura</name>
    <name type="common">Walking stick</name>
    <dbReference type="NCBI Taxonomy" id="61482"/>
    <lineage>
        <taxon>Eukaryota</taxon>
        <taxon>Metazoa</taxon>
        <taxon>Ecdysozoa</taxon>
        <taxon>Arthropoda</taxon>
        <taxon>Hexapoda</taxon>
        <taxon>Insecta</taxon>
        <taxon>Pterygota</taxon>
        <taxon>Neoptera</taxon>
        <taxon>Polyneoptera</taxon>
        <taxon>Phasmatodea</taxon>
        <taxon>Timematodea</taxon>
        <taxon>Timematoidea</taxon>
        <taxon>Timematidae</taxon>
        <taxon>Timema</taxon>
    </lineage>
</organism>
<dbReference type="Pfam" id="PF01822">
    <property type="entry name" value="WSC"/>
    <property type="match status" value="1"/>
</dbReference>
<dbReference type="PROSITE" id="PS51212">
    <property type="entry name" value="WSC"/>
    <property type="match status" value="1"/>
</dbReference>
<dbReference type="EMBL" id="CAJPIN010019716">
    <property type="protein sequence ID" value="CAG2062330.1"/>
    <property type="molecule type" value="Genomic_DNA"/>
</dbReference>
<evidence type="ECO:0000256" key="6">
    <source>
        <dbReference type="ARBA" id="ARBA00023180"/>
    </source>
</evidence>
<protein>
    <recommendedName>
        <fullName evidence="8">WSC domain-containing protein</fullName>
    </recommendedName>
</protein>
<keyword evidence="2" id="KW-0812">Transmembrane</keyword>
<evidence type="ECO:0000256" key="4">
    <source>
        <dbReference type="ARBA" id="ARBA00022989"/>
    </source>
</evidence>
<dbReference type="PANTHER" id="PTHR24269">
    <property type="entry name" value="KREMEN PROTEIN"/>
    <property type="match status" value="1"/>
</dbReference>
<evidence type="ECO:0000256" key="1">
    <source>
        <dbReference type="ARBA" id="ARBA00004167"/>
    </source>
</evidence>
<dbReference type="Proteomes" id="UP001153148">
    <property type="component" value="Unassembled WGS sequence"/>
</dbReference>
<keyword evidence="10" id="KW-1185">Reference proteome</keyword>
<keyword evidence="4" id="KW-1133">Transmembrane helix</keyword>
<gene>
    <name evidence="9" type="ORF">TPAB3V08_LOCUS9281</name>
</gene>
<keyword evidence="3" id="KW-0732">Signal</keyword>
<feature type="non-terminal residue" evidence="9">
    <location>
        <position position="232"/>
    </location>
</feature>
<evidence type="ECO:0000259" key="8">
    <source>
        <dbReference type="PROSITE" id="PS51212"/>
    </source>
</evidence>
<evidence type="ECO:0000313" key="10">
    <source>
        <dbReference type="Proteomes" id="UP001153148"/>
    </source>
</evidence>
<evidence type="ECO:0000256" key="3">
    <source>
        <dbReference type="ARBA" id="ARBA00022729"/>
    </source>
</evidence>
<feature type="region of interest" description="Disordered" evidence="7">
    <location>
        <begin position="84"/>
        <end position="107"/>
    </location>
</feature>
<keyword evidence="6" id="KW-0325">Glycoprotein</keyword>
<proteinExistence type="predicted"/>
<reference evidence="9" key="1">
    <citation type="submission" date="2021-03" db="EMBL/GenBank/DDBJ databases">
        <authorList>
            <person name="Tran Van P."/>
        </authorList>
    </citation>
    <scope>NUCLEOTIDE SEQUENCE</scope>
</reference>
<sequence length="232" mass="25879">MLTGYFANLKLTNSPKHCMNMCLQSGFQYAGVQYSTECFCGNEEPPSTARLPDSSCNMKCPADPREACGGIHSPSAKRVCGTWRTPRSHRLPPDAQRSSTQTGAKTHQGIVPQGPLLLYPRGCDHDGVFWCPGPKGVLSFTIFCSRDKTICTVNCSCWRKPCQMYDWLVKGKQSVTATVATDGRGKKVPGNKLTEEKKALVKQHIISCYSFQPLQWDKKPFQKEYASRFIDQ</sequence>
<dbReference type="InterPro" id="IPR002889">
    <property type="entry name" value="WSC_carb-bd"/>
</dbReference>
<dbReference type="SMART" id="SM00321">
    <property type="entry name" value="WSC"/>
    <property type="match status" value="1"/>
</dbReference>
<feature type="domain" description="WSC" evidence="8">
    <location>
        <begin position="1"/>
        <end position="80"/>
    </location>
</feature>
<keyword evidence="5" id="KW-0472">Membrane</keyword>
<evidence type="ECO:0000256" key="2">
    <source>
        <dbReference type="ARBA" id="ARBA00022692"/>
    </source>
</evidence>
<evidence type="ECO:0000256" key="7">
    <source>
        <dbReference type="SAM" id="MobiDB-lite"/>
    </source>
</evidence>
<dbReference type="InterPro" id="IPR051836">
    <property type="entry name" value="Kremen_rcpt"/>
</dbReference>
<dbReference type="PANTHER" id="PTHR24269:SF16">
    <property type="entry name" value="PROTEIN SLG1"/>
    <property type="match status" value="1"/>
</dbReference>
<comment type="caution">
    <text evidence="9">The sequence shown here is derived from an EMBL/GenBank/DDBJ whole genome shotgun (WGS) entry which is preliminary data.</text>
</comment>
<name>A0ABN7PA43_TIMPD</name>
<evidence type="ECO:0000313" key="9">
    <source>
        <dbReference type="EMBL" id="CAG2062330.1"/>
    </source>
</evidence>
<evidence type="ECO:0000256" key="5">
    <source>
        <dbReference type="ARBA" id="ARBA00023136"/>
    </source>
</evidence>
<accession>A0ABN7PA43</accession>
<feature type="compositionally biased region" description="Polar residues" evidence="7">
    <location>
        <begin position="96"/>
        <end position="105"/>
    </location>
</feature>
<comment type="subcellular location">
    <subcellularLocation>
        <location evidence="1">Membrane</location>
        <topology evidence="1">Single-pass membrane protein</topology>
    </subcellularLocation>
</comment>